<keyword evidence="6" id="KW-0863">Zinc-finger</keyword>
<keyword evidence="4" id="KW-0479">Metal-binding</keyword>
<evidence type="ECO:0000313" key="11">
    <source>
        <dbReference type="Proteomes" id="UP000070700"/>
    </source>
</evidence>
<keyword evidence="8" id="KW-0862">Zinc</keyword>
<evidence type="ECO:0000256" key="8">
    <source>
        <dbReference type="ARBA" id="ARBA00022833"/>
    </source>
</evidence>
<dbReference type="EMBL" id="KQ947425">
    <property type="protein sequence ID" value="KUJ11856.1"/>
    <property type="molecule type" value="Genomic_DNA"/>
</dbReference>
<evidence type="ECO:0000313" key="10">
    <source>
        <dbReference type="EMBL" id="KUJ11856.1"/>
    </source>
</evidence>
<organism evidence="10 11">
    <name type="scientific">Mollisia scopiformis</name>
    <name type="common">Conifer needle endophyte fungus</name>
    <name type="synonym">Phialocephala scopiformis</name>
    <dbReference type="NCBI Taxonomy" id="149040"/>
    <lineage>
        <taxon>Eukaryota</taxon>
        <taxon>Fungi</taxon>
        <taxon>Dikarya</taxon>
        <taxon>Ascomycota</taxon>
        <taxon>Pezizomycotina</taxon>
        <taxon>Leotiomycetes</taxon>
        <taxon>Helotiales</taxon>
        <taxon>Mollisiaceae</taxon>
        <taxon>Mollisia</taxon>
    </lineage>
</organism>
<protein>
    <recommendedName>
        <fullName evidence="2">RBR-type E3 ubiquitin transferase</fullName>
        <ecNumber evidence="2">2.3.2.31</ecNumber>
    </recommendedName>
</protein>
<keyword evidence="3" id="KW-0808">Transferase</keyword>
<evidence type="ECO:0000256" key="4">
    <source>
        <dbReference type="ARBA" id="ARBA00022723"/>
    </source>
</evidence>
<dbReference type="SUPFAM" id="SSF57850">
    <property type="entry name" value="RING/U-box"/>
    <property type="match status" value="2"/>
</dbReference>
<dbReference type="RefSeq" id="XP_018066211.1">
    <property type="nucleotide sequence ID" value="XM_018212247.1"/>
</dbReference>
<dbReference type="InterPro" id="IPR031127">
    <property type="entry name" value="E3_UB_ligase_RBR"/>
</dbReference>
<accession>A0A194WV58</accession>
<evidence type="ECO:0000259" key="9">
    <source>
        <dbReference type="PROSITE" id="PS51873"/>
    </source>
</evidence>
<dbReference type="GO" id="GO:0008270">
    <property type="term" value="F:zinc ion binding"/>
    <property type="evidence" value="ECO:0007669"/>
    <property type="project" value="UniProtKB-KW"/>
</dbReference>
<feature type="domain" description="RING-type" evidence="9">
    <location>
        <begin position="169"/>
        <end position="358"/>
    </location>
</feature>
<dbReference type="KEGG" id="psco:LY89DRAFT_653328"/>
<dbReference type="Gene3D" id="1.20.120.1750">
    <property type="match status" value="1"/>
</dbReference>
<evidence type="ECO:0000256" key="3">
    <source>
        <dbReference type="ARBA" id="ARBA00022679"/>
    </source>
</evidence>
<dbReference type="EC" id="2.3.2.31" evidence="2"/>
<keyword evidence="5" id="KW-0677">Repeat</keyword>
<dbReference type="GO" id="GO:0016567">
    <property type="term" value="P:protein ubiquitination"/>
    <property type="evidence" value="ECO:0007669"/>
    <property type="project" value="InterPro"/>
</dbReference>
<evidence type="ECO:0000256" key="5">
    <source>
        <dbReference type="ARBA" id="ARBA00022737"/>
    </source>
</evidence>
<keyword evidence="7" id="KW-0833">Ubl conjugation pathway</keyword>
<reference evidence="10 11" key="1">
    <citation type="submission" date="2015-10" db="EMBL/GenBank/DDBJ databases">
        <title>Full genome of DAOMC 229536 Phialocephala scopiformis, a fungal endophyte of spruce producing the potent anti-insectan compound rugulosin.</title>
        <authorList>
            <consortium name="DOE Joint Genome Institute"/>
            <person name="Walker A.K."/>
            <person name="Frasz S.L."/>
            <person name="Seifert K.A."/>
            <person name="Miller J.D."/>
            <person name="Mondo S.J."/>
            <person name="Labutti K."/>
            <person name="Lipzen A."/>
            <person name="Dockter R."/>
            <person name="Kennedy M."/>
            <person name="Grigoriev I.V."/>
            <person name="Spatafora J.W."/>
        </authorList>
    </citation>
    <scope>NUCLEOTIDE SEQUENCE [LARGE SCALE GENOMIC DNA]</scope>
    <source>
        <strain evidence="10 11">CBS 120377</strain>
    </source>
</reference>
<gene>
    <name evidence="10" type="ORF">LY89DRAFT_653328</name>
</gene>
<dbReference type="CDD" id="cd22584">
    <property type="entry name" value="Rcat_RBR_unk"/>
    <property type="match status" value="1"/>
</dbReference>
<evidence type="ECO:0000256" key="2">
    <source>
        <dbReference type="ARBA" id="ARBA00012251"/>
    </source>
</evidence>
<dbReference type="GeneID" id="28821973"/>
<dbReference type="PROSITE" id="PS51873">
    <property type="entry name" value="TRIAD"/>
    <property type="match status" value="1"/>
</dbReference>
<dbReference type="PANTHER" id="PTHR11685">
    <property type="entry name" value="RBR FAMILY RING FINGER AND IBR DOMAIN-CONTAINING"/>
    <property type="match status" value="1"/>
</dbReference>
<dbReference type="AlphaFoldDB" id="A0A194WV58"/>
<evidence type="ECO:0000256" key="7">
    <source>
        <dbReference type="ARBA" id="ARBA00022786"/>
    </source>
</evidence>
<dbReference type="InParanoid" id="A0A194WV58"/>
<dbReference type="Pfam" id="PF01485">
    <property type="entry name" value="IBR"/>
    <property type="match status" value="2"/>
</dbReference>
<keyword evidence="11" id="KW-1185">Reference proteome</keyword>
<dbReference type="Proteomes" id="UP000070700">
    <property type="component" value="Unassembled WGS sequence"/>
</dbReference>
<dbReference type="OrthoDB" id="9977870at2759"/>
<comment type="catalytic activity">
    <reaction evidence="1">
        <text>[E2 ubiquitin-conjugating enzyme]-S-ubiquitinyl-L-cysteine + [acceptor protein]-L-lysine = [E2 ubiquitin-conjugating enzyme]-L-cysteine + [acceptor protein]-N(6)-ubiquitinyl-L-lysine.</text>
        <dbReference type="EC" id="2.3.2.31"/>
    </reaction>
</comment>
<sequence length="442" mass="49686">MDLLTTLDEETLALILRLQIDDSVELCPLAEAKGKGREGDLSDSQLAFKVYREDLERNAVMLKDRVITKSIARACQTDGNILTASLAQEQTASSDRETACRLGGTQLPVPVEPWTVSSEFLDDEILGKLSALYVTSPLEDPVSEDDTLELIVGAESSGWATSRRQTKRSRRQCTACQDTFIFCELGRASCGHEYCRGCLHELFSASITDDSLFPPRCCRQPITCGGGMRLFLTTDLVRQYEAKKVEFETADRTYCSNTTCSIFIRIEHIAKEKAYCPECSTLTCVICKSGSHLGDCPEDTALQQVLETAQENGWQRCFNCRRLVELEIGCNHMTCTCGAQFCYLCGEKWKTCGCSQWDENRLLARANQVVARQPAAPVPQQAARLAAVVQDLRHRHNCDHESWRYVGGQHQCEQCLHTLPSYIFECRQCHMQACNRCRRNRL</sequence>
<evidence type="ECO:0000256" key="6">
    <source>
        <dbReference type="ARBA" id="ARBA00022771"/>
    </source>
</evidence>
<dbReference type="InterPro" id="IPR044066">
    <property type="entry name" value="TRIAD_supradom"/>
</dbReference>
<name>A0A194WV58_MOLSC</name>
<dbReference type="STRING" id="149040.A0A194WV58"/>
<proteinExistence type="predicted"/>
<dbReference type="PROSITE" id="PS00518">
    <property type="entry name" value="ZF_RING_1"/>
    <property type="match status" value="1"/>
</dbReference>
<dbReference type="GO" id="GO:0061630">
    <property type="term" value="F:ubiquitin protein ligase activity"/>
    <property type="evidence" value="ECO:0007669"/>
    <property type="project" value="UniProtKB-EC"/>
</dbReference>
<dbReference type="InterPro" id="IPR002867">
    <property type="entry name" value="IBR_dom"/>
</dbReference>
<dbReference type="InterPro" id="IPR017907">
    <property type="entry name" value="Znf_RING_CS"/>
</dbReference>
<evidence type="ECO:0000256" key="1">
    <source>
        <dbReference type="ARBA" id="ARBA00001798"/>
    </source>
</evidence>